<reference evidence="5 7" key="1">
    <citation type="submission" date="2012-11" db="EMBL/GenBank/DDBJ databases">
        <title>Whole genome sequence of Acetobacter cibinongensis 4H-1.</title>
        <authorList>
            <person name="Azuma Y."/>
            <person name="Higashiura N."/>
            <person name="Hirakawa H."/>
            <person name="Matsushita K."/>
        </authorList>
    </citation>
    <scope>NUCLEOTIDE SEQUENCE [LARGE SCALE GENOMIC DNA]</scope>
    <source>
        <strain evidence="5 7">4H-1</strain>
    </source>
</reference>
<dbReference type="EMBL" id="BJVU01000019">
    <property type="protein sequence ID" value="GEL60005.1"/>
    <property type="molecule type" value="Genomic_DNA"/>
</dbReference>
<dbReference type="PANTHER" id="PTHR42756:SF1">
    <property type="entry name" value="TRANSCRIPTIONAL REPRESSOR OF EMRAB OPERON"/>
    <property type="match status" value="1"/>
</dbReference>
<dbReference type="InterPro" id="IPR036390">
    <property type="entry name" value="WH_DNA-bd_sf"/>
</dbReference>
<dbReference type="SUPFAM" id="SSF46785">
    <property type="entry name" value="Winged helix' DNA-binding domain"/>
    <property type="match status" value="1"/>
</dbReference>
<reference evidence="6 8" key="2">
    <citation type="submission" date="2019-07" db="EMBL/GenBank/DDBJ databases">
        <title>Whole genome shotgun sequence of Acetobacter cibinongensis NBRC 16605.</title>
        <authorList>
            <person name="Hosoyama A."/>
            <person name="Uohara A."/>
            <person name="Ohji S."/>
            <person name="Ichikawa N."/>
        </authorList>
    </citation>
    <scope>NUCLEOTIDE SEQUENCE [LARGE SCALE GENOMIC DNA]</scope>
    <source>
        <strain evidence="6 8">NBRC 16605</strain>
    </source>
</reference>
<dbReference type="EMBL" id="BAMV01000024">
    <property type="protein sequence ID" value="GAN61437.1"/>
    <property type="molecule type" value="Genomic_DNA"/>
</dbReference>
<gene>
    <name evidence="5" type="ORF">Abci_024_006</name>
    <name evidence="6" type="ORF">ACI01nite_26070</name>
</gene>
<keyword evidence="2" id="KW-0238">DNA-binding</keyword>
<organism evidence="5 7">
    <name type="scientific">Acetobacter cibinongensis</name>
    <dbReference type="NCBI Taxonomy" id="146475"/>
    <lineage>
        <taxon>Bacteria</taxon>
        <taxon>Pseudomonadati</taxon>
        <taxon>Pseudomonadota</taxon>
        <taxon>Alphaproteobacteria</taxon>
        <taxon>Acetobacterales</taxon>
        <taxon>Acetobacteraceae</taxon>
        <taxon>Acetobacter</taxon>
    </lineage>
</organism>
<dbReference type="AlphaFoldDB" id="A0A0D6N5Y8"/>
<keyword evidence="8" id="KW-1185">Reference proteome</keyword>
<dbReference type="InterPro" id="IPR000835">
    <property type="entry name" value="HTH_MarR-typ"/>
</dbReference>
<sequence>MKKTTHAALQDALRGFYTNSQRIMEKLCETRGVSFTKIRLMMFIETRGWTRSADMIGAFSLAPRTVTEAIDALEKDGLAHRTPDPEDRRVKRVSLTPVGKTILAEFAPIRDSFAADLFNILTEEEEKALIALIQRLNARLSDIDNNEFDKRR</sequence>
<evidence type="ECO:0000259" key="4">
    <source>
        <dbReference type="PROSITE" id="PS50995"/>
    </source>
</evidence>
<dbReference type="PROSITE" id="PS50995">
    <property type="entry name" value="HTH_MARR_2"/>
    <property type="match status" value="1"/>
</dbReference>
<dbReference type="GO" id="GO:0003700">
    <property type="term" value="F:DNA-binding transcription factor activity"/>
    <property type="evidence" value="ECO:0007669"/>
    <property type="project" value="InterPro"/>
</dbReference>
<accession>A0A6N3SRH5</accession>
<dbReference type="PANTHER" id="PTHR42756">
    <property type="entry name" value="TRANSCRIPTIONAL REGULATOR, MARR"/>
    <property type="match status" value="1"/>
</dbReference>
<keyword evidence="3" id="KW-0804">Transcription</keyword>
<accession>A0A0D6N5Y8</accession>
<evidence type="ECO:0000256" key="1">
    <source>
        <dbReference type="ARBA" id="ARBA00023015"/>
    </source>
</evidence>
<evidence type="ECO:0000313" key="8">
    <source>
        <dbReference type="Proteomes" id="UP000321891"/>
    </source>
</evidence>
<comment type="caution">
    <text evidence="5">The sequence shown here is derived from an EMBL/GenBank/DDBJ whole genome shotgun (WGS) entry which is preliminary data.</text>
</comment>
<dbReference type="InterPro" id="IPR036388">
    <property type="entry name" value="WH-like_DNA-bd_sf"/>
</dbReference>
<dbReference type="GO" id="GO:0003677">
    <property type="term" value="F:DNA binding"/>
    <property type="evidence" value="ECO:0007669"/>
    <property type="project" value="UniProtKB-KW"/>
</dbReference>
<evidence type="ECO:0000313" key="6">
    <source>
        <dbReference type="EMBL" id="GEL60005.1"/>
    </source>
</evidence>
<dbReference type="Gene3D" id="1.10.10.10">
    <property type="entry name" value="Winged helix-like DNA-binding domain superfamily/Winged helix DNA-binding domain"/>
    <property type="match status" value="1"/>
</dbReference>
<evidence type="ECO:0000313" key="7">
    <source>
        <dbReference type="Proteomes" id="UP000032671"/>
    </source>
</evidence>
<dbReference type="Proteomes" id="UP000321891">
    <property type="component" value="Unassembled WGS sequence"/>
</dbReference>
<dbReference type="RefSeq" id="WP_048839489.1">
    <property type="nucleotide sequence ID" value="NZ_BAMV01000024.1"/>
</dbReference>
<evidence type="ECO:0000313" key="5">
    <source>
        <dbReference type="EMBL" id="GAN61437.1"/>
    </source>
</evidence>
<feature type="domain" description="HTH marR-type" evidence="4">
    <location>
        <begin position="1"/>
        <end position="138"/>
    </location>
</feature>
<dbReference type="SMART" id="SM00347">
    <property type="entry name" value="HTH_MARR"/>
    <property type="match status" value="1"/>
</dbReference>
<evidence type="ECO:0000256" key="3">
    <source>
        <dbReference type="ARBA" id="ARBA00023163"/>
    </source>
</evidence>
<dbReference type="PRINTS" id="PR00598">
    <property type="entry name" value="HTHMARR"/>
</dbReference>
<dbReference type="Pfam" id="PF01047">
    <property type="entry name" value="MarR"/>
    <property type="match status" value="1"/>
</dbReference>
<name>A0A0D6N5Y8_9PROT</name>
<keyword evidence="1" id="KW-0805">Transcription regulation</keyword>
<evidence type="ECO:0000256" key="2">
    <source>
        <dbReference type="ARBA" id="ARBA00023125"/>
    </source>
</evidence>
<dbReference type="Proteomes" id="UP000032671">
    <property type="component" value="Unassembled WGS sequence"/>
</dbReference>
<proteinExistence type="predicted"/>
<protein>
    <submittedName>
        <fullName evidence="6">MarR family transcriptional regulator</fullName>
    </submittedName>
    <submittedName>
        <fullName evidence="5">Transcriptional regulator protein MarR</fullName>
    </submittedName>
</protein>
<dbReference type="STRING" id="1231339.Abci_024_006"/>